<comment type="subcellular location">
    <subcellularLocation>
        <location evidence="1">Nucleus</location>
    </subcellularLocation>
</comment>
<evidence type="ECO:0000256" key="5">
    <source>
        <dbReference type="ARBA" id="ARBA00023306"/>
    </source>
</evidence>
<feature type="region of interest" description="Disordered" evidence="7">
    <location>
        <begin position="167"/>
        <end position="208"/>
    </location>
</feature>
<dbReference type="SUPFAM" id="SSF111469">
    <property type="entry name" value="Geminin coiled-coil domain"/>
    <property type="match status" value="1"/>
</dbReference>
<evidence type="ECO:0000256" key="7">
    <source>
        <dbReference type="SAM" id="MobiDB-lite"/>
    </source>
</evidence>
<sequence length="421" mass="46381">MVAERGRGEGGRGDGGGSGGRRRRRRRAPALVAPTEDGGHRDPGATAEDGREKDERAEESLSSPRRPRDVLEGDGRSERKRLGLRLCLCLGTGASSETSYATRTDHSKWQRLSHTGTALPVLRKRALPARTKRSGPGGDRIFCSRQKGSAAASLATDTPLLARMRGEYDSGRASPSRRPAKNPVDKLKCDPMNSKMKQKPNVEKSSGSLQKYLTDTTCSAAPRQTLKMIQPSATGCLVGRRNEKKSSVKRKLWNNKFTSKACKAGVSVDKEQENENMNNVIQAVDLMIKGSPSSQYWKEVAEERRKALYEVLQENEKLHKEIEQKDGEIARLKEENEELMSLAEHVHYMTSMIERLTGQAPDSPETLQSLALEESKLENEELNCGDDADSTSEEGSSQVSCGLRESISDLASKEANNLQLE</sequence>
<protein>
    <recommendedName>
        <fullName evidence="10">Geminin</fullName>
    </recommendedName>
</protein>
<accession>A0AAN7P406</accession>
<dbReference type="GO" id="GO:0008156">
    <property type="term" value="P:negative regulation of DNA replication"/>
    <property type="evidence" value="ECO:0007669"/>
    <property type="project" value="TreeGrafter"/>
</dbReference>
<evidence type="ECO:0000256" key="3">
    <source>
        <dbReference type="ARBA" id="ARBA00023054"/>
    </source>
</evidence>
<organism evidence="8 9">
    <name type="scientific">Mycteria americana</name>
    <name type="common">Wood stork</name>
    <dbReference type="NCBI Taxonomy" id="33587"/>
    <lineage>
        <taxon>Eukaryota</taxon>
        <taxon>Metazoa</taxon>
        <taxon>Chordata</taxon>
        <taxon>Craniata</taxon>
        <taxon>Vertebrata</taxon>
        <taxon>Euteleostomi</taxon>
        <taxon>Archelosauria</taxon>
        <taxon>Archosauria</taxon>
        <taxon>Dinosauria</taxon>
        <taxon>Saurischia</taxon>
        <taxon>Theropoda</taxon>
        <taxon>Coelurosauria</taxon>
        <taxon>Aves</taxon>
        <taxon>Neognathae</taxon>
        <taxon>Neoaves</taxon>
        <taxon>Aequornithes</taxon>
        <taxon>Ciconiiformes</taxon>
        <taxon>Ciconiidae</taxon>
        <taxon>Mycteria</taxon>
    </lineage>
</organism>
<feature type="coiled-coil region" evidence="6">
    <location>
        <begin position="315"/>
        <end position="342"/>
    </location>
</feature>
<feature type="region of interest" description="Disordered" evidence="7">
    <location>
        <begin position="375"/>
        <end position="403"/>
    </location>
</feature>
<feature type="compositionally biased region" description="Basic and acidic residues" evidence="7">
    <location>
        <begin position="1"/>
        <end position="12"/>
    </location>
</feature>
<feature type="region of interest" description="Disordered" evidence="7">
    <location>
        <begin position="1"/>
        <end position="77"/>
    </location>
</feature>
<evidence type="ECO:0000256" key="6">
    <source>
        <dbReference type="SAM" id="Coils"/>
    </source>
</evidence>
<dbReference type="InterPro" id="IPR022786">
    <property type="entry name" value="Geminin/Multicilin"/>
</dbReference>
<keyword evidence="4" id="KW-0539">Nucleus</keyword>
<reference evidence="8 9" key="1">
    <citation type="journal article" date="2023" name="J. Hered.">
        <title>Chromosome-level genome of the wood stork (Mycteria americana) provides insight into avian chromosome evolution.</title>
        <authorList>
            <person name="Flamio R. Jr."/>
            <person name="Ramstad K.M."/>
        </authorList>
    </citation>
    <scope>NUCLEOTIDE SEQUENCE [LARGE SCALE GENOMIC DNA]</scope>
    <source>
        <strain evidence="8">JAX WOST 10</strain>
    </source>
</reference>
<dbReference type="GO" id="GO:0005634">
    <property type="term" value="C:nucleus"/>
    <property type="evidence" value="ECO:0007669"/>
    <property type="project" value="UniProtKB-SubCell"/>
</dbReference>
<dbReference type="GO" id="GO:0045786">
    <property type="term" value="P:negative regulation of cell cycle"/>
    <property type="evidence" value="ECO:0007669"/>
    <property type="project" value="TreeGrafter"/>
</dbReference>
<dbReference type="Pfam" id="PF07412">
    <property type="entry name" value="Geminin"/>
    <property type="match status" value="1"/>
</dbReference>
<keyword evidence="5" id="KW-0131">Cell cycle</keyword>
<dbReference type="AlphaFoldDB" id="A0AAN7P406"/>
<comment type="similarity">
    <text evidence="2">Belongs to the geminin family.</text>
</comment>
<proteinExistence type="inferred from homology"/>
<dbReference type="FunFam" id="1.20.5.1180:FF:000001">
    <property type="entry name" value="Truncated geminin"/>
    <property type="match status" value="1"/>
</dbReference>
<keyword evidence="9" id="KW-1185">Reference proteome</keyword>
<evidence type="ECO:0000256" key="2">
    <source>
        <dbReference type="ARBA" id="ARBA00007979"/>
    </source>
</evidence>
<gene>
    <name evidence="8" type="ORF">QYF61_010019</name>
</gene>
<comment type="caution">
    <text evidence="8">The sequence shown here is derived from an EMBL/GenBank/DDBJ whole genome shotgun (WGS) entry which is preliminary data.</text>
</comment>
<evidence type="ECO:0000256" key="4">
    <source>
        <dbReference type="ARBA" id="ARBA00023242"/>
    </source>
</evidence>
<evidence type="ECO:0000313" key="9">
    <source>
        <dbReference type="Proteomes" id="UP001333110"/>
    </source>
</evidence>
<dbReference type="PANTHER" id="PTHR13372:SF4">
    <property type="entry name" value="GEMININ"/>
    <property type="match status" value="1"/>
</dbReference>
<dbReference type="Gene3D" id="1.20.5.1180">
    <property type="entry name" value="Geminin coiled-coil domain"/>
    <property type="match status" value="1"/>
</dbReference>
<name>A0AAN7P406_MYCAM</name>
<dbReference type="Proteomes" id="UP001333110">
    <property type="component" value="Unassembled WGS sequence"/>
</dbReference>
<evidence type="ECO:0000313" key="8">
    <source>
        <dbReference type="EMBL" id="KAK4826522.1"/>
    </source>
</evidence>
<evidence type="ECO:0008006" key="10">
    <source>
        <dbReference type="Google" id="ProtNLM"/>
    </source>
</evidence>
<feature type="compositionally biased region" description="Basic and acidic residues" evidence="7">
    <location>
        <begin position="37"/>
        <end position="59"/>
    </location>
</feature>
<evidence type="ECO:0000256" key="1">
    <source>
        <dbReference type="ARBA" id="ARBA00004123"/>
    </source>
</evidence>
<dbReference type="EMBL" id="JAUNZN010000002">
    <property type="protein sequence ID" value="KAK4826522.1"/>
    <property type="molecule type" value="Genomic_DNA"/>
</dbReference>
<dbReference type="PANTHER" id="PTHR13372">
    <property type="entry name" value="GEMININ"/>
    <property type="match status" value="1"/>
</dbReference>
<keyword evidence="3 6" id="KW-0175">Coiled coil</keyword>
<dbReference type="CDD" id="cd22589">
    <property type="entry name" value="geminin_CC"/>
    <property type="match status" value="1"/>
</dbReference>
<feature type="compositionally biased region" description="Acidic residues" evidence="7">
    <location>
        <begin position="380"/>
        <end position="392"/>
    </location>
</feature>
<feature type="compositionally biased region" description="Basic and acidic residues" evidence="7">
    <location>
        <begin position="66"/>
        <end position="77"/>
    </location>
</feature>